<dbReference type="InterPro" id="IPR040605">
    <property type="entry name" value="Glyco_hydro2_dom5"/>
</dbReference>
<dbReference type="InterPro" id="IPR008964">
    <property type="entry name" value="Invasin/intimin_cell_adhesion"/>
</dbReference>
<accession>A0ABV3E344</accession>
<protein>
    <recommendedName>
        <fullName evidence="4">Glycoside hydrolase family 2 domain-containing protein</fullName>
    </recommendedName>
</protein>
<dbReference type="SUPFAM" id="SSF49373">
    <property type="entry name" value="Invasin/intimin cell-adhesion fragments"/>
    <property type="match status" value="1"/>
</dbReference>
<reference evidence="5 6" key="1">
    <citation type="submission" date="2024-06" db="EMBL/GenBank/DDBJ databases">
        <title>The Natural Products Discovery Center: Release of the First 8490 Sequenced Strains for Exploring Actinobacteria Biosynthetic Diversity.</title>
        <authorList>
            <person name="Kalkreuter E."/>
            <person name="Kautsar S.A."/>
            <person name="Yang D."/>
            <person name="Bader C.D."/>
            <person name="Teijaro C.N."/>
            <person name="Fluegel L."/>
            <person name="Davis C.M."/>
            <person name="Simpson J.R."/>
            <person name="Lauterbach L."/>
            <person name="Steele A.D."/>
            <person name="Gui C."/>
            <person name="Meng S."/>
            <person name="Li G."/>
            <person name="Viehrig K."/>
            <person name="Ye F."/>
            <person name="Su P."/>
            <person name="Kiefer A.F."/>
            <person name="Nichols A."/>
            <person name="Cepeda A.J."/>
            <person name="Yan W."/>
            <person name="Fan B."/>
            <person name="Jiang Y."/>
            <person name="Adhikari A."/>
            <person name="Zheng C.-J."/>
            <person name="Schuster L."/>
            <person name="Cowan T.M."/>
            <person name="Smanski M.J."/>
            <person name="Chevrette M.G."/>
            <person name="De Carvalho L.P.S."/>
            <person name="Shen B."/>
        </authorList>
    </citation>
    <scope>NUCLEOTIDE SEQUENCE [LARGE SCALE GENOMIC DNA]</scope>
    <source>
        <strain evidence="5 6">NPDC048274</strain>
    </source>
</reference>
<dbReference type="RefSeq" id="WP_359977314.1">
    <property type="nucleotide sequence ID" value="NZ_JBEZLS010000003.1"/>
</dbReference>
<evidence type="ECO:0000313" key="6">
    <source>
        <dbReference type="Proteomes" id="UP001551582"/>
    </source>
</evidence>
<name>A0ABV3E344_9ACTN</name>
<feature type="domain" description="Glycoside hydrolase family 2" evidence="4">
    <location>
        <begin position="33"/>
        <end position="131"/>
    </location>
</feature>
<dbReference type="PANTHER" id="PTHR42732:SF1">
    <property type="entry name" value="BETA-MANNOSIDASE"/>
    <property type="match status" value="1"/>
</dbReference>
<keyword evidence="6" id="KW-1185">Reference proteome</keyword>
<dbReference type="InterPro" id="IPR013783">
    <property type="entry name" value="Ig-like_fold"/>
</dbReference>
<dbReference type="PANTHER" id="PTHR42732">
    <property type="entry name" value="BETA-GALACTOSIDASE"/>
    <property type="match status" value="1"/>
</dbReference>
<gene>
    <name evidence="5" type="ORF">AB0D65_06320</name>
</gene>
<proteinExistence type="inferred from homology"/>
<dbReference type="Gene3D" id="2.60.40.10">
    <property type="entry name" value="Immunoglobulins"/>
    <property type="match status" value="1"/>
</dbReference>
<dbReference type="InterPro" id="IPR051913">
    <property type="entry name" value="GH2_Domain-Containing"/>
</dbReference>
<dbReference type="EMBL" id="JBEZLS010000003">
    <property type="protein sequence ID" value="MEU9350634.1"/>
    <property type="molecule type" value="Genomic_DNA"/>
</dbReference>
<dbReference type="Pfam" id="PF18565">
    <property type="entry name" value="Glyco_hydro2_C5"/>
    <property type="match status" value="1"/>
</dbReference>
<organism evidence="5 6">
    <name type="scientific">Streptomyces griseoloalbus</name>
    <dbReference type="NCBI Taxonomy" id="67303"/>
    <lineage>
        <taxon>Bacteria</taxon>
        <taxon>Bacillati</taxon>
        <taxon>Actinomycetota</taxon>
        <taxon>Actinomycetes</taxon>
        <taxon>Kitasatosporales</taxon>
        <taxon>Streptomycetaceae</taxon>
        <taxon>Streptomyces</taxon>
    </lineage>
</organism>
<keyword evidence="2" id="KW-0378">Hydrolase</keyword>
<evidence type="ECO:0000256" key="2">
    <source>
        <dbReference type="ARBA" id="ARBA00022801"/>
    </source>
</evidence>
<keyword evidence="3" id="KW-0326">Glycosidase</keyword>
<evidence type="ECO:0000259" key="4">
    <source>
        <dbReference type="Pfam" id="PF18565"/>
    </source>
</evidence>
<evidence type="ECO:0000256" key="1">
    <source>
        <dbReference type="ARBA" id="ARBA00007401"/>
    </source>
</evidence>
<evidence type="ECO:0000313" key="5">
    <source>
        <dbReference type="EMBL" id="MEU9350634.1"/>
    </source>
</evidence>
<sequence length="139" mass="14713">MRFTSFNSGWEFRPKVNRFLERGGRAPAHRSVTLPHDAMSADDTGLAFVDIVLTDRDRNLRCRADRPVTVEITGPGVLQGLGSGRPATKETFAGCTHTTYDGRALAVVRPTGTGPITVTVTADGCETASVTVHAAGTAA</sequence>
<comment type="caution">
    <text evidence="5">The sequence shown here is derived from an EMBL/GenBank/DDBJ whole genome shotgun (WGS) entry which is preliminary data.</text>
</comment>
<comment type="similarity">
    <text evidence="1">Belongs to the glycosyl hydrolase 2 family.</text>
</comment>
<dbReference type="Proteomes" id="UP001551582">
    <property type="component" value="Unassembled WGS sequence"/>
</dbReference>
<evidence type="ECO:0000256" key="3">
    <source>
        <dbReference type="ARBA" id="ARBA00023295"/>
    </source>
</evidence>